<dbReference type="SUPFAM" id="SSF117281">
    <property type="entry name" value="Kelch motif"/>
    <property type="match status" value="1"/>
</dbReference>
<dbReference type="Gramene" id="Pp3c2_34130V3.2">
    <property type="protein sequence ID" value="PAC:32935471.CDS.1"/>
    <property type="gene ID" value="Pp3c2_34130"/>
</dbReference>
<organism evidence="1">
    <name type="scientific">Physcomitrium patens</name>
    <name type="common">Spreading-leaved earth moss</name>
    <name type="synonym">Physcomitrella patens</name>
    <dbReference type="NCBI Taxonomy" id="3218"/>
    <lineage>
        <taxon>Eukaryota</taxon>
        <taxon>Viridiplantae</taxon>
        <taxon>Streptophyta</taxon>
        <taxon>Embryophyta</taxon>
        <taxon>Bryophyta</taxon>
        <taxon>Bryophytina</taxon>
        <taxon>Bryopsida</taxon>
        <taxon>Funariidae</taxon>
        <taxon>Funariales</taxon>
        <taxon>Funariaceae</taxon>
        <taxon>Physcomitrium</taxon>
    </lineage>
</organism>
<gene>
    <name evidence="2" type="primary">LOC112296159</name>
    <name evidence="1" type="ORF">PHYPA_003614</name>
</gene>
<dbReference type="Proteomes" id="UP000006727">
    <property type="component" value="Chromosome 2"/>
</dbReference>
<dbReference type="OMA" id="QCTNPTH"/>
<dbReference type="AlphaFoldDB" id="A0A2K1L483"/>
<dbReference type="Gene3D" id="2.120.10.80">
    <property type="entry name" value="Kelch-type beta propeller"/>
    <property type="match status" value="1"/>
</dbReference>
<evidence type="ECO:0000313" key="3">
    <source>
        <dbReference type="Proteomes" id="UP000006727"/>
    </source>
</evidence>
<reference evidence="2" key="3">
    <citation type="submission" date="2020-12" db="UniProtKB">
        <authorList>
            <consortium name="EnsemblPlants"/>
        </authorList>
    </citation>
    <scope>IDENTIFICATION</scope>
</reference>
<accession>A0A2K1L483</accession>
<dbReference type="RefSeq" id="XP_024404210.1">
    <property type="nucleotide sequence ID" value="XM_024548442.2"/>
</dbReference>
<dbReference type="Pfam" id="PF01344">
    <property type="entry name" value="Kelch_1"/>
    <property type="match status" value="1"/>
</dbReference>
<dbReference type="Gramene" id="Pp3c2_34130V3.1">
    <property type="protein sequence ID" value="PAC:32935470.CDS.1"/>
    <property type="gene ID" value="Pp3c2_34130"/>
</dbReference>
<dbReference type="PaxDb" id="3218-PP1S536_11V6.1"/>
<evidence type="ECO:0000313" key="2">
    <source>
        <dbReference type="EnsemblPlants" id="PAC:32935470.CDS.1"/>
    </source>
</evidence>
<dbReference type="InterPro" id="IPR006652">
    <property type="entry name" value="Kelch_1"/>
</dbReference>
<reference evidence="1 3" key="1">
    <citation type="journal article" date="2008" name="Science">
        <title>The Physcomitrella genome reveals evolutionary insights into the conquest of land by plants.</title>
        <authorList>
            <person name="Rensing S."/>
            <person name="Lang D."/>
            <person name="Zimmer A."/>
            <person name="Terry A."/>
            <person name="Salamov A."/>
            <person name="Shapiro H."/>
            <person name="Nishiyama T."/>
            <person name="Perroud P.-F."/>
            <person name="Lindquist E."/>
            <person name="Kamisugi Y."/>
            <person name="Tanahashi T."/>
            <person name="Sakakibara K."/>
            <person name="Fujita T."/>
            <person name="Oishi K."/>
            <person name="Shin-I T."/>
            <person name="Kuroki Y."/>
            <person name="Toyoda A."/>
            <person name="Suzuki Y."/>
            <person name="Hashimoto A."/>
            <person name="Yamaguchi K."/>
            <person name="Sugano A."/>
            <person name="Kohara Y."/>
            <person name="Fujiyama A."/>
            <person name="Anterola A."/>
            <person name="Aoki S."/>
            <person name="Ashton N."/>
            <person name="Barbazuk W.B."/>
            <person name="Barker E."/>
            <person name="Bennetzen J."/>
            <person name="Bezanilla M."/>
            <person name="Blankenship R."/>
            <person name="Cho S.H."/>
            <person name="Dutcher S."/>
            <person name="Estelle M."/>
            <person name="Fawcett J.A."/>
            <person name="Gundlach H."/>
            <person name="Hanada K."/>
            <person name="Heyl A."/>
            <person name="Hicks K.A."/>
            <person name="Hugh J."/>
            <person name="Lohr M."/>
            <person name="Mayer K."/>
            <person name="Melkozernov A."/>
            <person name="Murata T."/>
            <person name="Nelson D."/>
            <person name="Pils B."/>
            <person name="Prigge M."/>
            <person name="Reiss B."/>
            <person name="Renner T."/>
            <person name="Rombauts S."/>
            <person name="Rushton P."/>
            <person name="Sanderfoot A."/>
            <person name="Schween G."/>
            <person name="Shiu S.-H."/>
            <person name="Stueber K."/>
            <person name="Theodoulou F.L."/>
            <person name="Tu H."/>
            <person name="Van de Peer Y."/>
            <person name="Verrier P.J."/>
            <person name="Waters E."/>
            <person name="Wood A."/>
            <person name="Yang L."/>
            <person name="Cove D."/>
            <person name="Cuming A."/>
            <person name="Hasebe M."/>
            <person name="Lucas S."/>
            <person name="Mishler D.B."/>
            <person name="Reski R."/>
            <person name="Grigoriev I."/>
            <person name="Quatrano R.S."/>
            <person name="Boore J.L."/>
        </authorList>
    </citation>
    <scope>NUCLEOTIDE SEQUENCE [LARGE SCALE GENOMIC DNA]</scope>
    <source>
        <strain evidence="2 3">cv. Gransden 2004</strain>
    </source>
</reference>
<dbReference type="InterPro" id="IPR036047">
    <property type="entry name" value="F-box-like_dom_sf"/>
</dbReference>
<dbReference type="PANTHER" id="PTHR47590:SF7">
    <property type="entry name" value="OS06G0711700 PROTEIN"/>
    <property type="match status" value="1"/>
</dbReference>
<evidence type="ECO:0000313" key="1">
    <source>
        <dbReference type="EMBL" id="PNR60821.1"/>
    </source>
</evidence>
<protein>
    <recommendedName>
        <fullName evidence="4">F-box domain-containing protein</fullName>
    </recommendedName>
</protein>
<dbReference type="EnsemblPlants" id="Pp3c2_34130V3.1">
    <property type="protein sequence ID" value="PAC:32935470.CDS.1"/>
    <property type="gene ID" value="Pp3c2_34130"/>
</dbReference>
<proteinExistence type="predicted"/>
<dbReference type="EnsemblPlants" id="Pp3c2_34130V3.2">
    <property type="protein sequence ID" value="PAC:32935471.CDS.1"/>
    <property type="gene ID" value="Pp3c2_34130"/>
</dbReference>
<dbReference type="SUPFAM" id="SSF81383">
    <property type="entry name" value="F-box domain"/>
    <property type="match status" value="1"/>
</dbReference>
<dbReference type="KEGG" id="ppp:112296159"/>
<dbReference type="GeneID" id="112296159"/>
<dbReference type="EMBL" id="ABEU02000002">
    <property type="protein sequence ID" value="PNR60821.1"/>
    <property type="molecule type" value="Genomic_DNA"/>
</dbReference>
<evidence type="ECO:0008006" key="4">
    <source>
        <dbReference type="Google" id="ProtNLM"/>
    </source>
</evidence>
<dbReference type="FunCoup" id="A0A2K1L483">
    <property type="interactions" value="60"/>
</dbReference>
<keyword evidence="3" id="KW-1185">Reference proteome</keyword>
<dbReference type="OrthoDB" id="1899182at2759"/>
<name>A0A2K1L483_PHYPA</name>
<reference evidence="1 3" key="2">
    <citation type="journal article" date="2018" name="Plant J.">
        <title>The Physcomitrella patens chromosome-scale assembly reveals moss genome structure and evolution.</title>
        <authorList>
            <person name="Lang D."/>
            <person name="Ullrich K.K."/>
            <person name="Murat F."/>
            <person name="Fuchs J."/>
            <person name="Jenkins J."/>
            <person name="Haas F.B."/>
            <person name="Piednoel M."/>
            <person name="Gundlach H."/>
            <person name="Van Bel M."/>
            <person name="Meyberg R."/>
            <person name="Vives C."/>
            <person name="Morata J."/>
            <person name="Symeonidi A."/>
            <person name="Hiss M."/>
            <person name="Muchero W."/>
            <person name="Kamisugi Y."/>
            <person name="Saleh O."/>
            <person name="Blanc G."/>
            <person name="Decker E.L."/>
            <person name="van Gessel N."/>
            <person name="Grimwood J."/>
            <person name="Hayes R.D."/>
            <person name="Graham S.W."/>
            <person name="Gunter L.E."/>
            <person name="McDaniel S.F."/>
            <person name="Hoernstein S.N.W."/>
            <person name="Larsson A."/>
            <person name="Li F.W."/>
            <person name="Perroud P.F."/>
            <person name="Phillips J."/>
            <person name="Ranjan P."/>
            <person name="Rokshar D.S."/>
            <person name="Rothfels C.J."/>
            <person name="Schneider L."/>
            <person name="Shu S."/>
            <person name="Stevenson D.W."/>
            <person name="Thummler F."/>
            <person name="Tillich M."/>
            <person name="Villarreal Aguilar J.C."/>
            <person name="Widiez T."/>
            <person name="Wong G.K."/>
            <person name="Wymore A."/>
            <person name="Zhang Y."/>
            <person name="Zimmer A.D."/>
            <person name="Quatrano R.S."/>
            <person name="Mayer K.F.X."/>
            <person name="Goodstein D."/>
            <person name="Casacuberta J.M."/>
            <person name="Vandepoele K."/>
            <person name="Reski R."/>
            <person name="Cuming A.C."/>
            <person name="Tuskan G.A."/>
            <person name="Maumus F."/>
            <person name="Salse J."/>
            <person name="Schmutz J."/>
            <person name="Rensing S.A."/>
        </authorList>
    </citation>
    <scope>NUCLEOTIDE SEQUENCE [LARGE SCALE GENOMIC DNA]</scope>
    <source>
        <strain evidence="2 3">cv. Gransden 2004</strain>
    </source>
</reference>
<dbReference type="InterPro" id="IPR015915">
    <property type="entry name" value="Kelch-typ_b-propeller"/>
</dbReference>
<sequence length="396" mass="44545">MDICTKRVWSKMTSDDKIEATERDVQILQELPDHLAMECLARVPLDNLHGVSKTWEDVIYDPYFQRLRAANGSTQLDWIYALVQMQDKSFKWRALDPHSSRWHDLPPPPHDMEFQLFNPGCIGVSYTVQCVSTSSKLVMIAGVKARKDGQPRMTVEPALDHPYIFDTRTSLWKRGSPFKVPRKWCVCGVVDEKVYVASGSGKDWSQELSKSAEVYNLENDKWEALQNLSTSKFSGEAMNAVSNNNKLYFVSGRGVFSKEGVVYDIITQSWSEMSPGLKQGWKGPCVAVNGKFYLIETPAGKLKVYAPERDEWDIIMVDSRLANLEVLIGTKGKIVAIEAASLKDDETNPGVLRVIDIASDAPQILDIPVQEGQVVCVQVLAMMNQPSKLERGQSYF</sequence>
<dbReference type="PANTHER" id="PTHR47590">
    <property type="entry name" value="F-BOX/KELCH-REPEAT PROTEIN SKIP25"/>
    <property type="match status" value="1"/>
</dbReference>